<organism evidence="2 3">
    <name type="scientific">Cirrhinus molitorella</name>
    <name type="common">mud carp</name>
    <dbReference type="NCBI Taxonomy" id="172907"/>
    <lineage>
        <taxon>Eukaryota</taxon>
        <taxon>Metazoa</taxon>
        <taxon>Chordata</taxon>
        <taxon>Craniata</taxon>
        <taxon>Vertebrata</taxon>
        <taxon>Euteleostomi</taxon>
        <taxon>Actinopterygii</taxon>
        <taxon>Neopterygii</taxon>
        <taxon>Teleostei</taxon>
        <taxon>Ostariophysi</taxon>
        <taxon>Cypriniformes</taxon>
        <taxon>Cyprinidae</taxon>
        <taxon>Labeoninae</taxon>
        <taxon>Labeonini</taxon>
        <taxon>Cirrhinus</taxon>
    </lineage>
</organism>
<feature type="chain" id="PRO_5045168134" evidence="1">
    <location>
        <begin position="19"/>
        <end position="201"/>
    </location>
</feature>
<name>A0ABR3NN02_9TELE</name>
<gene>
    <name evidence="2" type="ORF">QQF64_024945</name>
</gene>
<proteinExistence type="predicted"/>
<reference evidence="2 3" key="1">
    <citation type="submission" date="2023-09" db="EMBL/GenBank/DDBJ databases">
        <authorList>
            <person name="Wang M."/>
        </authorList>
    </citation>
    <scope>NUCLEOTIDE SEQUENCE [LARGE SCALE GENOMIC DNA]</scope>
    <source>
        <strain evidence="2">GT-2023</strain>
        <tissue evidence="2">Liver</tissue>
    </source>
</reference>
<evidence type="ECO:0000313" key="2">
    <source>
        <dbReference type="EMBL" id="KAL1278272.1"/>
    </source>
</evidence>
<sequence>MISLKLFVLLAAVHSVYSQVVLTQSEQSVTVSPGGSYKLISFFRQLLLPSAGSVAAATPLASHAISPTPSAFSYHLAAPASPPTGKRTVFKPQANAHQFQCIILTEGKQSGSVRSIHLSLQSANLTPKSTPAAKAVSSSNSLDTAIFSHKTWLIASVLVAAAGLQQVRGASQFSLQQSLTRYSLQLSPSPRLCRPQTPYVK</sequence>
<keyword evidence="1" id="KW-0732">Signal</keyword>
<feature type="signal peptide" evidence="1">
    <location>
        <begin position="1"/>
        <end position="18"/>
    </location>
</feature>
<dbReference type="EMBL" id="JAYMGO010000003">
    <property type="protein sequence ID" value="KAL1278272.1"/>
    <property type="molecule type" value="Genomic_DNA"/>
</dbReference>
<comment type="caution">
    <text evidence="2">The sequence shown here is derived from an EMBL/GenBank/DDBJ whole genome shotgun (WGS) entry which is preliminary data.</text>
</comment>
<keyword evidence="3" id="KW-1185">Reference proteome</keyword>
<accession>A0ABR3NN02</accession>
<protein>
    <submittedName>
        <fullName evidence="2">Uncharacterized protein</fullName>
    </submittedName>
</protein>
<evidence type="ECO:0000256" key="1">
    <source>
        <dbReference type="SAM" id="SignalP"/>
    </source>
</evidence>
<evidence type="ECO:0000313" key="3">
    <source>
        <dbReference type="Proteomes" id="UP001558613"/>
    </source>
</evidence>
<dbReference type="Proteomes" id="UP001558613">
    <property type="component" value="Unassembled WGS sequence"/>
</dbReference>